<organism evidence="1 2">
    <name type="scientific">Anguilla anguilla</name>
    <name type="common">European freshwater eel</name>
    <name type="synonym">Muraena anguilla</name>
    <dbReference type="NCBI Taxonomy" id="7936"/>
    <lineage>
        <taxon>Eukaryota</taxon>
        <taxon>Metazoa</taxon>
        <taxon>Chordata</taxon>
        <taxon>Craniata</taxon>
        <taxon>Vertebrata</taxon>
        <taxon>Euteleostomi</taxon>
        <taxon>Actinopterygii</taxon>
        <taxon>Neopterygii</taxon>
        <taxon>Teleostei</taxon>
        <taxon>Anguilliformes</taxon>
        <taxon>Anguillidae</taxon>
        <taxon>Anguilla</taxon>
    </lineage>
</organism>
<gene>
    <name evidence="1" type="ORF">ANANG_G00196070</name>
</gene>
<dbReference type="AlphaFoldDB" id="A0A9D3M5D2"/>
<dbReference type="EMBL" id="JAFIRN010000010">
    <property type="protein sequence ID" value="KAG5841105.1"/>
    <property type="molecule type" value="Genomic_DNA"/>
</dbReference>
<comment type="caution">
    <text evidence="1">The sequence shown here is derived from an EMBL/GenBank/DDBJ whole genome shotgun (WGS) entry which is preliminary data.</text>
</comment>
<reference evidence="1" key="1">
    <citation type="submission" date="2021-01" db="EMBL/GenBank/DDBJ databases">
        <title>A chromosome-scale assembly of European eel, Anguilla anguilla.</title>
        <authorList>
            <person name="Henkel C."/>
            <person name="Jong-Raadsen S.A."/>
            <person name="Dufour S."/>
            <person name="Weltzien F.-A."/>
            <person name="Palstra A.P."/>
            <person name="Pelster B."/>
            <person name="Spaink H.P."/>
            <person name="Van Den Thillart G.E."/>
            <person name="Jansen H."/>
            <person name="Zahm M."/>
            <person name="Klopp C."/>
            <person name="Cedric C."/>
            <person name="Louis A."/>
            <person name="Berthelot C."/>
            <person name="Parey E."/>
            <person name="Roest Crollius H."/>
            <person name="Montfort J."/>
            <person name="Robinson-Rechavi M."/>
            <person name="Bucao C."/>
            <person name="Bouchez O."/>
            <person name="Gislard M."/>
            <person name="Lluch J."/>
            <person name="Milhes M."/>
            <person name="Lampietro C."/>
            <person name="Lopez Roques C."/>
            <person name="Donnadieu C."/>
            <person name="Braasch I."/>
            <person name="Desvignes T."/>
            <person name="Postlethwait J."/>
            <person name="Bobe J."/>
            <person name="Guiguen Y."/>
            <person name="Dirks R."/>
        </authorList>
    </citation>
    <scope>NUCLEOTIDE SEQUENCE</scope>
    <source>
        <strain evidence="1">Tag_6206</strain>
        <tissue evidence="1">Liver</tissue>
    </source>
</reference>
<protein>
    <submittedName>
        <fullName evidence="1">Uncharacterized protein</fullName>
    </submittedName>
</protein>
<evidence type="ECO:0000313" key="2">
    <source>
        <dbReference type="Proteomes" id="UP001044222"/>
    </source>
</evidence>
<evidence type="ECO:0000313" key="1">
    <source>
        <dbReference type="EMBL" id="KAG5841105.1"/>
    </source>
</evidence>
<sequence length="99" mass="11340">MNEPCATMDFTSEEMLWLENISSEVCENSELSPMEKVLSDMARPKNDLEGMLFELTAYIRFGLTEPPIYPQFDPQLSSSSTPSLSLCGWEWHELETNLE</sequence>
<accession>A0A9D3M5D2</accession>
<keyword evidence="2" id="KW-1185">Reference proteome</keyword>
<dbReference type="Proteomes" id="UP001044222">
    <property type="component" value="Chromosome 10"/>
</dbReference>
<proteinExistence type="predicted"/>
<name>A0A9D3M5D2_ANGAN</name>